<evidence type="ECO:0000313" key="1">
    <source>
        <dbReference type="EMBL" id="MFC4672098.1"/>
    </source>
</evidence>
<dbReference type="EMBL" id="JBHSGN010000002">
    <property type="protein sequence ID" value="MFC4672098.1"/>
    <property type="molecule type" value="Genomic_DNA"/>
</dbReference>
<accession>A0ABV9KQ68</accession>
<dbReference type="Proteomes" id="UP001596023">
    <property type="component" value="Unassembled WGS sequence"/>
</dbReference>
<name>A0ABV9KQ68_9BACT</name>
<protein>
    <submittedName>
        <fullName evidence="1">Uncharacterized protein</fullName>
    </submittedName>
</protein>
<reference evidence="2" key="1">
    <citation type="journal article" date="2019" name="Int. J. Syst. Evol. Microbiol.">
        <title>The Global Catalogue of Microorganisms (GCM) 10K type strain sequencing project: providing services to taxonomists for standard genome sequencing and annotation.</title>
        <authorList>
            <consortium name="The Broad Institute Genomics Platform"/>
            <consortium name="The Broad Institute Genome Sequencing Center for Infectious Disease"/>
            <person name="Wu L."/>
            <person name="Ma J."/>
        </authorList>
    </citation>
    <scope>NUCLEOTIDE SEQUENCE [LARGE SCALE GENOMIC DNA]</scope>
    <source>
        <strain evidence="2">CCUG 66188</strain>
    </source>
</reference>
<proteinExistence type="predicted"/>
<sequence>MLNREMRKEKKELEKELIFLLSYYKEVSARSEKLKQYFDEQIEIITEKLKEIGH</sequence>
<evidence type="ECO:0000313" key="2">
    <source>
        <dbReference type="Proteomes" id="UP001596023"/>
    </source>
</evidence>
<dbReference type="RefSeq" id="WP_379993282.1">
    <property type="nucleotide sequence ID" value="NZ_JBHSGN010000002.1"/>
</dbReference>
<gene>
    <name evidence="1" type="ORF">ACFO6W_00170</name>
</gene>
<comment type="caution">
    <text evidence="1">The sequence shown here is derived from an EMBL/GenBank/DDBJ whole genome shotgun (WGS) entry which is preliminary data.</text>
</comment>
<organism evidence="1 2">
    <name type="scientific">Dysgonomonas termitidis</name>
    <dbReference type="NCBI Taxonomy" id="1516126"/>
    <lineage>
        <taxon>Bacteria</taxon>
        <taxon>Pseudomonadati</taxon>
        <taxon>Bacteroidota</taxon>
        <taxon>Bacteroidia</taxon>
        <taxon>Bacteroidales</taxon>
        <taxon>Dysgonomonadaceae</taxon>
        <taxon>Dysgonomonas</taxon>
    </lineage>
</organism>
<keyword evidence="2" id="KW-1185">Reference proteome</keyword>